<evidence type="ECO:0000313" key="7">
    <source>
        <dbReference type="EMBL" id="HDR52034.1"/>
    </source>
</evidence>
<dbReference type="InterPro" id="IPR022764">
    <property type="entry name" value="Peptidase_S54_rhomboid_dom"/>
</dbReference>
<protein>
    <submittedName>
        <fullName evidence="7">Rhomboid family intramembrane serine protease</fullName>
    </submittedName>
</protein>
<comment type="subcellular location">
    <subcellularLocation>
        <location evidence="1">Membrane</location>
        <topology evidence="1">Multi-pass membrane protein</topology>
    </subcellularLocation>
</comment>
<keyword evidence="2 5" id="KW-0812">Transmembrane</keyword>
<evidence type="ECO:0000256" key="2">
    <source>
        <dbReference type="ARBA" id="ARBA00022692"/>
    </source>
</evidence>
<dbReference type="AlphaFoldDB" id="A0A831LNK1"/>
<sequence length="264" mass="29804">MNAIPPVVKNLIIINVLLLLATWAMQSQGIDLVQYLGMHYPGSDKFMMHQIVTHMFMHGGLAHLFFNMFALWMFGRVLESVWGSRRFLIYYFVTGLGAVALHMFVNHLEISSIQNAVEAFRNTPSPELLDQFVNKNLPNAAPRVRDFINAWYDNPTSAAHAAEGLSLMERILQMKMDIPTVGASGAVFGVLLAFGVLFPNTQLMLLFPPIPIKAKYFVIAYGLIELYLGFTRPGSNVAHFAHLGGMLFGYLLIKYWNKTTKHFY</sequence>
<dbReference type="Pfam" id="PF01694">
    <property type="entry name" value="Rhomboid"/>
    <property type="match status" value="2"/>
</dbReference>
<dbReference type="PANTHER" id="PTHR43731">
    <property type="entry name" value="RHOMBOID PROTEASE"/>
    <property type="match status" value="1"/>
</dbReference>
<dbReference type="InterPro" id="IPR050925">
    <property type="entry name" value="Rhomboid_protease_S54"/>
</dbReference>
<reference evidence="7" key="1">
    <citation type="journal article" date="2020" name="mSystems">
        <title>Genome- and Community-Level Interaction Insights into Carbon Utilization and Element Cycling Functions of Hydrothermarchaeota in Hydrothermal Sediment.</title>
        <authorList>
            <person name="Zhou Z."/>
            <person name="Liu Y."/>
            <person name="Xu W."/>
            <person name="Pan J."/>
            <person name="Luo Z.H."/>
            <person name="Li M."/>
        </authorList>
    </citation>
    <scope>NUCLEOTIDE SEQUENCE [LARGE SCALE GENOMIC DNA]</scope>
    <source>
        <strain evidence="7">SpSt-1217</strain>
    </source>
</reference>
<feature type="transmembrane region" description="Helical" evidence="5">
    <location>
        <begin position="236"/>
        <end position="253"/>
    </location>
</feature>
<feature type="domain" description="Peptidase S54 rhomboid" evidence="6">
    <location>
        <begin position="166"/>
        <end position="253"/>
    </location>
</feature>
<dbReference type="Gene3D" id="1.20.1540.10">
    <property type="entry name" value="Rhomboid-like"/>
    <property type="match status" value="1"/>
</dbReference>
<dbReference type="SUPFAM" id="SSF144091">
    <property type="entry name" value="Rhomboid-like"/>
    <property type="match status" value="1"/>
</dbReference>
<dbReference type="GO" id="GO:0006508">
    <property type="term" value="P:proteolysis"/>
    <property type="evidence" value="ECO:0007669"/>
    <property type="project" value="UniProtKB-KW"/>
</dbReference>
<comment type="caution">
    <text evidence="7">The sequence shown here is derived from an EMBL/GenBank/DDBJ whole genome shotgun (WGS) entry which is preliminary data.</text>
</comment>
<name>A0A831LNK1_9BACT</name>
<dbReference type="PANTHER" id="PTHR43731:SF26">
    <property type="entry name" value="RHOMBOID-LIKE PROTEIN 10, CHLOROPLASTIC"/>
    <property type="match status" value="1"/>
</dbReference>
<keyword evidence="7" id="KW-0378">Hydrolase</keyword>
<feature type="transmembrane region" description="Helical" evidence="5">
    <location>
        <begin position="87"/>
        <end position="105"/>
    </location>
</feature>
<feature type="transmembrane region" description="Helical" evidence="5">
    <location>
        <begin position="178"/>
        <end position="198"/>
    </location>
</feature>
<evidence type="ECO:0000259" key="6">
    <source>
        <dbReference type="Pfam" id="PF01694"/>
    </source>
</evidence>
<keyword evidence="4 5" id="KW-0472">Membrane</keyword>
<accession>A0A831LNK1</accession>
<dbReference type="Proteomes" id="UP000886047">
    <property type="component" value="Unassembled WGS sequence"/>
</dbReference>
<evidence type="ECO:0000256" key="4">
    <source>
        <dbReference type="ARBA" id="ARBA00023136"/>
    </source>
</evidence>
<gene>
    <name evidence="7" type="ORF">ENN90_10535</name>
</gene>
<feature type="transmembrane region" description="Helical" evidence="5">
    <location>
        <begin position="210"/>
        <end position="230"/>
    </location>
</feature>
<keyword evidence="7" id="KW-0645">Protease</keyword>
<dbReference type="EMBL" id="DSDK01000575">
    <property type="protein sequence ID" value="HDR52034.1"/>
    <property type="molecule type" value="Genomic_DNA"/>
</dbReference>
<keyword evidence="3 5" id="KW-1133">Transmembrane helix</keyword>
<feature type="transmembrane region" description="Helical" evidence="5">
    <location>
        <begin position="51"/>
        <end position="75"/>
    </location>
</feature>
<feature type="domain" description="Peptidase S54 rhomboid" evidence="6">
    <location>
        <begin position="47"/>
        <end position="107"/>
    </location>
</feature>
<dbReference type="GO" id="GO:0004252">
    <property type="term" value="F:serine-type endopeptidase activity"/>
    <property type="evidence" value="ECO:0007669"/>
    <property type="project" value="InterPro"/>
</dbReference>
<evidence type="ECO:0000256" key="5">
    <source>
        <dbReference type="SAM" id="Phobius"/>
    </source>
</evidence>
<evidence type="ECO:0000256" key="1">
    <source>
        <dbReference type="ARBA" id="ARBA00004141"/>
    </source>
</evidence>
<dbReference type="InterPro" id="IPR035952">
    <property type="entry name" value="Rhomboid-like_sf"/>
</dbReference>
<proteinExistence type="predicted"/>
<evidence type="ECO:0000256" key="3">
    <source>
        <dbReference type="ARBA" id="ARBA00022989"/>
    </source>
</evidence>
<dbReference type="GO" id="GO:0016020">
    <property type="term" value="C:membrane"/>
    <property type="evidence" value="ECO:0007669"/>
    <property type="project" value="UniProtKB-SubCell"/>
</dbReference>
<organism evidence="7">
    <name type="scientific">Mariniphaga anaerophila</name>
    <dbReference type="NCBI Taxonomy" id="1484053"/>
    <lineage>
        <taxon>Bacteria</taxon>
        <taxon>Pseudomonadati</taxon>
        <taxon>Bacteroidota</taxon>
        <taxon>Bacteroidia</taxon>
        <taxon>Marinilabiliales</taxon>
        <taxon>Prolixibacteraceae</taxon>
        <taxon>Mariniphaga</taxon>
    </lineage>
</organism>